<evidence type="ECO:0008006" key="3">
    <source>
        <dbReference type="Google" id="ProtNLM"/>
    </source>
</evidence>
<keyword evidence="2" id="KW-1185">Reference proteome</keyword>
<sequence length="360" mass="40098">MPKDQPDVFLMQHHHPMNFGAPWLTNLNSLTLNSITTLSVLLGVCSRMPSIENLHLNFGTTGPGIDRNLRSVNMPLLTSLDISCPLDISLTFLDHITPAPGCNLHLFSNVSGSLEIMTPAEVDSAQRIIMKFAKNYFSHRGSTSFFLQISPETISAADFCPKVGPISTLHPRFEGFRITIYDRHTGRLPPCLFALFLGTFVPAHCVKKLILDSTYIRHALVPVFTDFLAMMTAVEMLGLTTDGLEFINSLPGVHFPLLKTIIWIPCYTSESPDNDNMESLIINFLAMRRKIGMPIETLDFSPCTYLSVPMDIQILEAEAGLRVVWLQGVYGYRREYVCGSGRPEELPTTISRSHLSSVHG</sequence>
<evidence type="ECO:0000313" key="2">
    <source>
        <dbReference type="Proteomes" id="UP000053424"/>
    </source>
</evidence>
<dbReference type="HOGENOM" id="CLU_933963_0_0_1"/>
<accession>A0A0C3CMA4</accession>
<evidence type="ECO:0000313" key="1">
    <source>
        <dbReference type="EMBL" id="KIM49825.1"/>
    </source>
</evidence>
<proteinExistence type="predicted"/>
<reference evidence="1 2" key="1">
    <citation type="submission" date="2014-04" db="EMBL/GenBank/DDBJ databases">
        <authorList>
            <consortium name="DOE Joint Genome Institute"/>
            <person name="Kuo A."/>
            <person name="Gay G."/>
            <person name="Dore J."/>
            <person name="Kohler A."/>
            <person name="Nagy L.G."/>
            <person name="Floudas D."/>
            <person name="Copeland A."/>
            <person name="Barry K.W."/>
            <person name="Cichocki N."/>
            <person name="Veneault-Fourrey C."/>
            <person name="LaButti K."/>
            <person name="Lindquist E.A."/>
            <person name="Lipzen A."/>
            <person name="Lundell T."/>
            <person name="Morin E."/>
            <person name="Murat C."/>
            <person name="Sun H."/>
            <person name="Tunlid A."/>
            <person name="Henrissat B."/>
            <person name="Grigoriev I.V."/>
            <person name="Hibbett D.S."/>
            <person name="Martin F."/>
            <person name="Nordberg H.P."/>
            <person name="Cantor M.N."/>
            <person name="Hua S.X."/>
        </authorList>
    </citation>
    <scope>NUCLEOTIDE SEQUENCE [LARGE SCALE GENOMIC DNA]</scope>
    <source>
        <strain evidence="2">h7</strain>
    </source>
</reference>
<name>A0A0C3CMA4_HEBCY</name>
<dbReference type="EMBL" id="KN831768">
    <property type="protein sequence ID" value="KIM49825.1"/>
    <property type="molecule type" value="Genomic_DNA"/>
</dbReference>
<reference evidence="2" key="2">
    <citation type="submission" date="2015-01" db="EMBL/GenBank/DDBJ databases">
        <title>Evolutionary Origins and Diversification of the Mycorrhizal Mutualists.</title>
        <authorList>
            <consortium name="DOE Joint Genome Institute"/>
            <consortium name="Mycorrhizal Genomics Consortium"/>
            <person name="Kohler A."/>
            <person name="Kuo A."/>
            <person name="Nagy L.G."/>
            <person name="Floudas D."/>
            <person name="Copeland A."/>
            <person name="Barry K.W."/>
            <person name="Cichocki N."/>
            <person name="Veneault-Fourrey C."/>
            <person name="LaButti K."/>
            <person name="Lindquist E.A."/>
            <person name="Lipzen A."/>
            <person name="Lundell T."/>
            <person name="Morin E."/>
            <person name="Murat C."/>
            <person name="Riley R."/>
            <person name="Ohm R."/>
            <person name="Sun H."/>
            <person name="Tunlid A."/>
            <person name="Henrissat B."/>
            <person name="Grigoriev I.V."/>
            <person name="Hibbett D.S."/>
            <person name="Martin F."/>
        </authorList>
    </citation>
    <scope>NUCLEOTIDE SEQUENCE [LARGE SCALE GENOMIC DNA]</scope>
    <source>
        <strain evidence="2">h7</strain>
    </source>
</reference>
<dbReference type="OrthoDB" id="3045590at2759"/>
<dbReference type="Proteomes" id="UP000053424">
    <property type="component" value="Unassembled WGS sequence"/>
</dbReference>
<gene>
    <name evidence="1" type="ORF">M413DRAFT_21957</name>
</gene>
<organism evidence="1 2">
    <name type="scientific">Hebeloma cylindrosporum</name>
    <dbReference type="NCBI Taxonomy" id="76867"/>
    <lineage>
        <taxon>Eukaryota</taxon>
        <taxon>Fungi</taxon>
        <taxon>Dikarya</taxon>
        <taxon>Basidiomycota</taxon>
        <taxon>Agaricomycotina</taxon>
        <taxon>Agaricomycetes</taxon>
        <taxon>Agaricomycetidae</taxon>
        <taxon>Agaricales</taxon>
        <taxon>Agaricineae</taxon>
        <taxon>Hymenogastraceae</taxon>
        <taxon>Hebeloma</taxon>
    </lineage>
</organism>
<dbReference type="AlphaFoldDB" id="A0A0C3CMA4"/>
<protein>
    <recommendedName>
        <fullName evidence="3">F-box domain-containing protein</fullName>
    </recommendedName>
</protein>